<dbReference type="Proteomes" id="UP000503117">
    <property type="component" value="Chromosome"/>
</dbReference>
<dbReference type="Pfam" id="PF04138">
    <property type="entry name" value="GtrA_DPMS_TM"/>
    <property type="match status" value="1"/>
</dbReference>
<dbReference type="InterPro" id="IPR051401">
    <property type="entry name" value="GtrA_CellWall_Glycosyl"/>
</dbReference>
<comment type="similarity">
    <text evidence="2">Belongs to the GtrA family.</text>
</comment>
<evidence type="ECO:0000259" key="7">
    <source>
        <dbReference type="Pfam" id="PF04138"/>
    </source>
</evidence>
<feature type="transmembrane region" description="Helical" evidence="6">
    <location>
        <begin position="79"/>
        <end position="96"/>
    </location>
</feature>
<feature type="transmembrane region" description="Helical" evidence="6">
    <location>
        <begin position="102"/>
        <end position="122"/>
    </location>
</feature>
<evidence type="ECO:0000256" key="2">
    <source>
        <dbReference type="ARBA" id="ARBA00009399"/>
    </source>
</evidence>
<feature type="transmembrane region" description="Helical" evidence="6">
    <location>
        <begin position="48"/>
        <end position="67"/>
    </location>
</feature>
<evidence type="ECO:0000256" key="4">
    <source>
        <dbReference type="ARBA" id="ARBA00022989"/>
    </source>
</evidence>
<keyword evidence="3 6" id="KW-0812">Transmembrane</keyword>
<gene>
    <name evidence="8" type="ORF">HH213_06010</name>
</gene>
<evidence type="ECO:0000256" key="1">
    <source>
        <dbReference type="ARBA" id="ARBA00004141"/>
    </source>
</evidence>
<dbReference type="PANTHER" id="PTHR38459:SF1">
    <property type="entry name" value="PROPHAGE BACTOPRENOL-LINKED GLUCOSE TRANSLOCASE HOMOLOG"/>
    <property type="match status" value="1"/>
</dbReference>
<feature type="transmembrane region" description="Helical" evidence="6">
    <location>
        <begin position="14"/>
        <end position="36"/>
    </location>
</feature>
<accession>A0ABX6M5Z2</accession>
<dbReference type="RefSeq" id="WP_169111415.1">
    <property type="nucleotide sequence ID" value="NZ_CP051684.1"/>
</dbReference>
<dbReference type="PANTHER" id="PTHR38459">
    <property type="entry name" value="PROPHAGE BACTOPRENOL-LINKED GLUCOSE TRANSLOCASE HOMOLOG"/>
    <property type="match status" value="1"/>
</dbReference>
<dbReference type="EMBL" id="CP051684">
    <property type="protein sequence ID" value="QJD89696.1"/>
    <property type="molecule type" value="Genomic_DNA"/>
</dbReference>
<protein>
    <submittedName>
        <fullName evidence="8">GtrA family protein</fullName>
    </submittedName>
</protein>
<name>A0ABX6M5Z2_9BURK</name>
<keyword evidence="4 6" id="KW-1133">Transmembrane helix</keyword>
<keyword evidence="9" id="KW-1185">Reference proteome</keyword>
<proteinExistence type="inferred from homology"/>
<sequence>MTSLKQLLLRYRDVLVFGVIGVVNTLLHSGMVVLLVERAHVSPVPANVAGFALANTASFYANSYLTFRRQPTLALYWKFLLVSMGSLALTVLLSGFAEMMHWHYLIGLAMVLLCGPVLTYLLHKSFTFRKHQP</sequence>
<evidence type="ECO:0000256" key="5">
    <source>
        <dbReference type="ARBA" id="ARBA00023136"/>
    </source>
</evidence>
<keyword evidence="5 6" id="KW-0472">Membrane</keyword>
<comment type="subcellular location">
    <subcellularLocation>
        <location evidence="1">Membrane</location>
        <topology evidence="1">Multi-pass membrane protein</topology>
    </subcellularLocation>
</comment>
<reference evidence="8 9" key="1">
    <citation type="submission" date="2020-04" db="EMBL/GenBank/DDBJ databases">
        <title>Genome sequencing of novel species.</title>
        <authorList>
            <person name="Heo J."/>
            <person name="Kim S.-J."/>
            <person name="Kim J.-S."/>
            <person name="Hong S.-B."/>
            <person name="Kwon S.-W."/>
        </authorList>
    </citation>
    <scope>NUCLEOTIDE SEQUENCE [LARGE SCALE GENOMIC DNA]</scope>
    <source>
        <strain evidence="8 9">AF9R3</strain>
    </source>
</reference>
<feature type="domain" description="GtrA/DPMS transmembrane" evidence="7">
    <location>
        <begin position="17"/>
        <end position="128"/>
    </location>
</feature>
<dbReference type="InterPro" id="IPR007267">
    <property type="entry name" value="GtrA_DPMS_TM"/>
</dbReference>
<organism evidence="8 9">
    <name type="scientific">Duganella dendranthematis</name>
    <dbReference type="NCBI Taxonomy" id="2728021"/>
    <lineage>
        <taxon>Bacteria</taxon>
        <taxon>Pseudomonadati</taxon>
        <taxon>Pseudomonadota</taxon>
        <taxon>Betaproteobacteria</taxon>
        <taxon>Burkholderiales</taxon>
        <taxon>Oxalobacteraceae</taxon>
        <taxon>Telluria group</taxon>
        <taxon>Duganella</taxon>
    </lineage>
</organism>
<evidence type="ECO:0000313" key="9">
    <source>
        <dbReference type="Proteomes" id="UP000503117"/>
    </source>
</evidence>
<evidence type="ECO:0000256" key="3">
    <source>
        <dbReference type="ARBA" id="ARBA00022692"/>
    </source>
</evidence>
<evidence type="ECO:0000313" key="8">
    <source>
        <dbReference type="EMBL" id="QJD89696.1"/>
    </source>
</evidence>
<evidence type="ECO:0000256" key="6">
    <source>
        <dbReference type="SAM" id="Phobius"/>
    </source>
</evidence>